<dbReference type="PANTHER" id="PTHR10912:SF7">
    <property type="entry name" value="ADP-RIBOSYL CYCLASE_CYCLIC ADP-RIBOSE HYDROLASE"/>
    <property type="match status" value="1"/>
</dbReference>
<keyword evidence="7" id="KW-0732">Signal</keyword>
<evidence type="ECO:0000313" key="8">
    <source>
        <dbReference type="EMBL" id="PFX32490.1"/>
    </source>
</evidence>
<sequence>MALKIALWLLVVLASLHSTSSLGSDRHLKEIVLGRCWDFQRQKVYAVNAKNCSQLWETFSKAFAYKDPCATNFSDYEPFFDEVGMDIVKMNKSLFWSGTYKEAHMYSDFDFRLTTLEDTMAGWMMNNLTWCGSQNKSSDGINYTSCPSCDDWPFWGLASKRFAEKANGIVRVLVNGSRSINGTPAAYSKKSFFGRLELPNLNKSKVIKLLILVVHNIGGPVLEVCGNGSIKEMENDAKKRGIQTTCHDNPAEIQHLLCADFPNSRECQFLASGARNATKSVSCGYWKLAAIVTISIAGILLLAAIIGLINVKTRKKKDPLFNYSHGIEE</sequence>
<dbReference type="GO" id="GO:0016740">
    <property type="term" value="F:transferase activity"/>
    <property type="evidence" value="ECO:0007669"/>
    <property type="project" value="UniProtKB-KW"/>
</dbReference>
<keyword evidence="6" id="KW-0812">Transmembrane</keyword>
<keyword evidence="4" id="KW-0520">NAD</keyword>
<dbReference type="InterPro" id="IPR003193">
    <property type="entry name" value="ADP-ribosyl_cyclase"/>
</dbReference>
<evidence type="ECO:0000256" key="6">
    <source>
        <dbReference type="SAM" id="Phobius"/>
    </source>
</evidence>
<keyword evidence="9" id="KW-1185">Reference proteome</keyword>
<evidence type="ECO:0000256" key="3">
    <source>
        <dbReference type="ARBA" id="ARBA00022801"/>
    </source>
</evidence>
<dbReference type="Proteomes" id="UP000225706">
    <property type="component" value="Unassembled WGS sequence"/>
</dbReference>
<keyword evidence="5" id="KW-1015">Disulfide bond</keyword>
<dbReference type="AlphaFoldDB" id="A0A2B4SUE8"/>
<dbReference type="GO" id="GO:0061809">
    <property type="term" value="F:NAD+ nucleosidase activity, cyclic ADP-ribose generating"/>
    <property type="evidence" value="ECO:0007669"/>
    <property type="project" value="InterPro"/>
</dbReference>
<feature type="chain" id="PRO_5012812364" evidence="7">
    <location>
        <begin position="22"/>
        <end position="329"/>
    </location>
</feature>
<keyword evidence="2" id="KW-0808">Transferase</keyword>
<dbReference type="CDD" id="cd04759">
    <property type="entry name" value="Rib_hydrolase"/>
    <property type="match status" value="1"/>
</dbReference>
<dbReference type="Gene3D" id="3.40.50.720">
    <property type="entry name" value="NAD(P)-binding Rossmann-like Domain"/>
    <property type="match status" value="1"/>
</dbReference>
<dbReference type="SUPFAM" id="SSF52309">
    <property type="entry name" value="N-(deoxy)ribosyltransferase-like"/>
    <property type="match status" value="1"/>
</dbReference>
<evidence type="ECO:0000256" key="1">
    <source>
        <dbReference type="ARBA" id="ARBA00005406"/>
    </source>
</evidence>
<dbReference type="GO" id="GO:0005886">
    <property type="term" value="C:plasma membrane"/>
    <property type="evidence" value="ECO:0007669"/>
    <property type="project" value="TreeGrafter"/>
</dbReference>
<dbReference type="PANTHER" id="PTHR10912">
    <property type="entry name" value="ADP-RIBOSYL CYCLASE"/>
    <property type="match status" value="1"/>
</dbReference>
<dbReference type="GO" id="GO:0016849">
    <property type="term" value="F:phosphorus-oxygen lyase activity"/>
    <property type="evidence" value="ECO:0007669"/>
    <property type="project" value="TreeGrafter"/>
</dbReference>
<evidence type="ECO:0000313" key="9">
    <source>
        <dbReference type="Proteomes" id="UP000225706"/>
    </source>
</evidence>
<gene>
    <name evidence="8" type="ORF">AWC38_SpisGene2652</name>
</gene>
<comment type="caution">
    <text evidence="8">The sequence shown here is derived from an EMBL/GenBank/DDBJ whole genome shotgun (WGS) entry which is preliminary data.</text>
</comment>
<comment type="similarity">
    <text evidence="1">Belongs to the ADP-ribosyl cyclase family.</text>
</comment>
<dbReference type="OrthoDB" id="5945344at2759"/>
<keyword evidence="6" id="KW-0472">Membrane</keyword>
<name>A0A2B4SUE8_STYPI</name>
<evidence type="ECO:0000256" key="5">
    <source>
        <dbReference type="ARBA" id="ARBA00023157"/>
    </source>
</evidence>
<reference evidence="9" key="1">
    <citation type="journal article" date="2017" name="bioRxiv">
        <title>Comparative analysis of the genomes of Stylophora pistillata and Acropora digitifera provides evidence for extensive differences between species of corals.</title>
        <authorList>
            <person name="Voolstra C.R."/>
            <person name="Li Y."/>
            <person name="Liew Y.J."/>
            <person name="Baumgarten S."/>
            <person name="Zoccola D."/>
            <person name="Flot J.-F."/>
            <person name="Tambutte S."/>
            <person name="Allemand D."/>
            <person name="Aranda M."/>
        </authorList>
    </citation>
    <scope>NUCLEOTIDE SEQUENCE [LARGE SCALE GENOMIC DNA]</scope>
</reference>
<organism evidence="8 9">
    <name type="scientific">Stylophora pistillata</name>
    <name type="common">Smooth cauliflower coral</name>
    <dbReference type="NCBI Taxonomy" id="50429"/>
    <lineage>
        <taxon>Eukaryota</taxon>
        <taxon>Metazoa</taxon>
        <taxon>Cnidaria</taxon>
        <taxon>Anthozoa</taxon>
        <taxon>Hexacorallia</taxon>
        <taxon>Scleractinia</taxon>
        <taxon>Astrocoeniina</taxon>
        <taxon>Pocilloporidae</taxon>
        <taxon>Stylophora</taxon>
    </lineage>
</organism>
<dbReference type="Gene3D" id="1.20.82.10">
    <property type="entry name" value="ADP Ribosyl Cyclase, Chain A, domain 1"/>
    <property type="match status" value="1"/>
</dbReference>
<feature type="signal peptide" evidence="7">
    <location>
        <begin position="1"/>
        <end position="21"/>
    </location>
</feature>
<evidence type="ECO:0000256" key="2">
    <source>
        <dbReference type="ARBA" id="ARBA00022679"/>
    </source>
</evidence>
<dbReference type="EMBL" id="LSMT01000022">
    <property type="protein sequence ID" value="PFX32490.1"/>
    <property type="molecule type" value="Genomic_DNA"/>
</dbReference>
<accession>A0A2B4SUE8</accession>
<evidence type="ECO:0000256" key="4">
    <source>
        <dbReference type="ARBA" id="ARBA00023027"/>
    </source>
</evidence>
<feature type="transmembrane region" description="Helical" evidence="6">
    <location>
        <begin position="285"/>
        <end position="309"/>
    </location>
</feature>
<keyword evidence="3 8" id="KW-0378">Hydrolase</keyword>
<keyword evidence="6" id="KW-1133">Transmembrane helix</keyword>
<dbReference type="Pfam" id="PF02267">
    <property type="entry name" value="Rib_hydrolayse"/>
    <property type="match status" value="1"/>
</dbReference>
<protein>
    <submittedName>
        <fullName evidence="8">ADP-ribosyl cyclase/cyclic ADP-ribose hydrolase</fullName>
    </submittedName>
</protein>
<evidence type="ECO:0000256" key="7">
    <source>
        <dbReference type="SAM" id="SignalP"/>
    </source>
</evidence>
<proteinExistence type="inferred from homology"/>